<evidence type="ECO:0000256" key="4">
    <source>
        <dbReference type="ARBA" id="ARBA00022679"/>
    </source>
</evidence>
<comment type="catalytic activity">
    <reaction evidence="8">
        <text>(6R)-10-formyltetrahydrofolate + 5-amino-1-(5-phospho-beta-D-ribosyl)imidazole-4-carboxamide = 5-formamido-1-(5-phospho-D-ribosyl)imidazole-4-carboxamide + (6S)-5,6,7,8-tetrahydrofolate</text>
        <dbReference type="Rhea" id="RHEA:22192"/>
        <dbReference type="ChEBI" id="CHEBI:57453"/>
        <dbReference type="ChEBI" id="CHEBI:58467"/>
        <dbReference type="ChEBI" id="CHEBI:58475"/>
        <dbReference type="ChEBI" id="CHEBI:195366"/>
        <dbReference type="EC" id="2.1.2.3"/>
    </reaction>
</comment>
<gene>
    <name evidence="11" type="ORF">LCGC14_0080970</name>
</gene>
<comment type="similarity">
    <text evidence="3">Belongs to the PurH family.</text>
</comment>
<dbReference type="CDD" id="cd01421">
    <property type="entry name" value="IMPCH"/>
    <property type="match status" value="1"/>
</dbReference>
<dbReference type="SUPFAM" id="SSF53927">
    <property type="entry name" value="Cytidine deaminase-like"/>
    <property type="match status" value="1"/>
</dbReference>
<organism evidence="11">
    <name type="scientific">marine sediment metagenome</name>
    <dbReference type="NCBI Taxonomy" id="412755"/>
    <lineage>
        <taxon>unclassified sequences</taxon>
        <taxon>metagenomes</taxon>
        <taxon>ecological metagenomes</taxon>
    </lineage>
</organism>
<comment type="pathway">
    <text evidence="2">Purine metabolism; IMP biosynthesis via de novo pathway; 5-formamido-1-(5-phospho-D-ribosyl)imidazole-4-carboxamide from 5-amino-1-(5-phospho-D-ribosyl)imidazole-4-carboxamide (10-formyl THF route): step 1/1.</text>
</comment>
<dbReference type="FunFam" id="3.40.50.1380:FF:000001">
    <property type="entry name" value="Bifunctional purine biosynthesis protein PurH"/>
    <property type="match status" value="1"/>
</dbReference>
<dbReference type="HAMAP" id="MF_00139">
    <property type="entry name" value="PurH"/>
    <property type="match status" value="1"/>
</dbReference>
<keyword evidence="7" id="KW-0511">Multifunctional enzyme</keyword>
<dbReference type="InterPro" id="IPR016193">
    <property type="entry name" value="Cytidine_deaminase-like"/>
</dbReference>
<dbReference type="PIRSF" id="PIRSF000414">
    <property type="entry name" value="AICARFT_IMPCHas"/>
    <property type="match status" value="1"/>
</dbReference>
<dbReference type="FunFam" id="3.40.140.20:FF:000001">
    <property type="entry name" value="Bifunctional purine biosynthesis protein PurH"/>
    <property type="match status" value="1"/>
</dbReference>
<evidence type="ECO:0000256" key="2">
    <source>
        <dbReference type="ARBA" id="ARBA00004954"/>
    </source>
</evidence>
<protein>
    <recommendedName>
        <fullName evidence="10">MGS-like domain-containing protein</fullName>
    </recommendedName>
</protein>
<comment type="pathway">
    <text evidence="1">Purine metabolism; IMP biosynthesis via de novo pathway; IMP from 5-formamido-1-(5-phospho-D-ribosyl)imidazole-4-carboxamide: step 1/1.</text>
</comment>
<reference evidence="11" key="1">
    <citation type="journal article" date="2015" name="Nature">
        <title>Complex archaea that bridge the gap between prokaryotes and eukaryotes.</title>
        <authorList>
            <person name="Spang A."/>
            <person name="Saw J.H."/>
            <person name="Jorgensen S.L."/>
            <person name="Zaremba-Niedzwiedzka K."/>
            <person name="Martijn J."/>
            <person name="Lind A.E."/>
            <person name="van Eijk R."/>
            <person name="Schleper C."/>
            <person name="Guy L."/>
            <person name="Ettema T.J."/>
        </authorList>
    </citation>
    <scope>NUCLEOTIDE SEQUENCE</scope>
</reference>
<dbReference type="Pfam" id="PF01808">
    <property type="entry name" value="AICARFT_IMPCHas"/>
    <property type="match status" value="1"/>
</dbReference>
<accession>A0A0F9VI81</accession>
<name>A0A0F9VI81_9ZZZZ</name>
<dbReference type="UniPathway" id="UPA00074">
    <property type="reaction ID" value="UER00133"/>
</dbReference>
<dbReference type="SMART" id="SM00798">
    <property type="entry name" value="AICARFT_IMPCHas"/>
    <property type="match status" value="1"/>
</dbReference>
<dbReference type="GO" id="GO:0003937">
    <property type="term" value="F:IMP cyclohydrolase activity"/>
    <property type="evidence" value="ECO:0007669"/>
    <property type="project" value="UniProtKB-EC"/>
</dbReference>
<evidence type="ECO:0000259" key="10">
    <source>
        <dbReference type="PROSITE" id="PS51855"/>
    </source>
</evidence>
<keyword evidence="4" id="KW-0808">Transferase</keyword>
<evidence type="ECO:0000256" key="5">
    <source>
        <dbReference type="ARBA" id="ARBA00022755"/>
    </source>
</evidence>
<dbReference type="Gene3D" id="3.40.140.20">
    <property type="match status" value="2"/>
</dbReference>
<dbReference type="PROSITE" id="PS51855">
    <property type="entry name" value="MGS"/>
    <property type="match status" value="1"/>
</dbReference>
<comment type="catalytic activity">
    <reaction evidence="9">
        <text>IMP + H2O = 5-formamido-1-(5-phospho-D-ribosyl)imidazole-4-carboxamide</text>
        <dbReference type="Rhea" id="RHEA:18445"/>
        <dbReference type="ChEBI" id="CHEBI:15377"/>
        <dbReference type="ChEBI" id="CHEBI:58053"/>
        <dbReference type="ChEBI" id="CHEBI:58467"/>
        <dbReference type="EC" id="3.5.4.10"/>
    </reaction>
</comment>
<evidence type="ECO:0000256" key="3">
    <source>
        <dbReference type="ARBA" id="ARBA00007667"/>
    </source>
</evidence>
<evidence type="ECO:0000256" key="1">
    <source>
        <dbReference type="ARBA" id="ARBA00004844"/>
    </source>
</evidence>
<dbReference type="GO" id="GO:0004643">
    <property type="term" value="F:phosphoribosylaminoimidazolecarboxamide formyltransferase activity"/>
    <property type="evidence" value="ECO:0007669"/>
    <property type="project" value="UniProtKB-EC"/>
</dbReference>
<dbReference type="AlphaFoldDB" id="A0A0F9VI81"/>
<dbReference type="InterPro" id="IPR024051">
    <property type="entry name" value="AICAR_Tfase_dup_dom_sf"/>
</dbReference>
<dbReference type="InterPro" id="IPR002695">
    <property type="entry name" value="PurH-like"/>
</dbReference>
<dbReference type="InterPro" id="IPR011607">
    <property type="entry name" value="MGS-like_dom"/>
</dbReference>
<keyword evidence="5" id="KW-0658">Purine biosynthesis</keyword>
<dbReference type="NCBIfam" id="NF002049">
    <property type="entry name" value="PRK00881.1"/>
    <property type="match status" value="1"/>
</dbReference>
<dbReference type="GO" id="GO:0005829">
    <property type="term" value="C:cytosol"/>
    <property type="evidence" value="ECO:0007669"/>
    <property type="project" value="TreeGrafter"/>
</dbReference>
<dbReference type="GO" id="GO:0006189">
    <property type="term" value="P:'de novo' IMP biosynthetic process"/>
    <property type="evidence" value="ECO:0007669"/>
    <property type="project" value="UniProtKB-UniPathway"/>
</dbReference>
<evidence type="ECO:0000256" key="8">
    <source>
        <dbReference type="ARBA" id="ARBA00050488"/>
    </source>
</evidence>
<dbReference type="SMART" id="SM00851">
    <property type="entry name" value="MGS"/>
    <property type="match status" value="1"/>
</dbReference>
<evidence type="ECO:0000256" key="7">
    <source>
        <dbReference type="ARBA" id="ARBA00023268"/>
    </source>
</evidence>
<dbReference type="PANTHER" id="PTHR11692">
    <property type="entry name" value="BIFUNCTIONAL PURINE BIOSYNTHESIS PROTEIN PURH"/>
    <property type="match status" value="1"/>
</dbReference>
<dbReference type="SUPFAM" id="SSF52335">
    <property type="entry name" value="Methylglyoxal synthase-like"/>
    <property type="match status" value="1"/>
</dbReference>
<proteinExistence type="inferred from homology"/>
<dbReference type="Pfam" id="PF02142">
    <property type="entry name" value="MGS"/>
    <property type="match status" value="1"/>
</dbReference>
<dbReference type="EMBL" id="LAZR01000021">
    <property type="protein sequence ID" value="KKO04786.1"/>
    <property type="molecule type" value="Genomic_DNA"/>
</dbReference>
<keyword evidence="6" id="KW-0378">Hydrolase</keyword>
<comment type="caution">
    <text evidence="11">The sequence shown here is derived from an EMBL/GenBank/DDBJ whole genome shotgun (WGS) entry which is preliminary data.</text>
</comment>
<sequence length="510" mass="56120">MSSVKKASSALISVFHKDGLEPIVKKFQELGITIYSTGGTEKFITDLGIDVVPVEDVTSYPSILGGRVKTLHPKVFGGILNRQDNESDVAQLAEFEIPQIDIVIVDLYPFEKTVASGASEQDIIEKIDIGGISLIRAAAKNFKDVTCVSSMEDYADFLEVISADNGNISLEDRKRFAAKSFNVSSHYDTAIFNYFNKNHDTAALKISETQGKVLRYGENPHQKGFFFGDFDAMFSKLHGKELSYNNLLDVDAAVNLMLEFKNDAPTFAILKHNNACGLSQRDTLHQAYVDALAGDPVSAFGGVLISNKEIDKATAEEIHKLFCEVVIAPSYNAEALEILKGKKNRIILIQNEVEMPQMQVRTCLNGMLLQEKDHKTDTIADLTNATNTKPTDKELEDLIFASKLCKHTKSNTIVIAKDKQLCASGTGQTSRVDALNQAIHKAQTFNFDLKGSVMASDAFFPFPDCVEIADKAGITSVIQPGGSIKDQLSVDYCNEHKISMVMTGTRHFKH</sequence>
<dbReference type="Gene3D" id="3.40.50.1380">
    <property type="entry name" value="Methylglyoxal synthase-like domain"/>
    <property type="match status" value="1"/>
</dbReference>
<evidence type="ECO:0000256" key="6">
    <source>
        <dbReference type="ARBA" id="ARBA00022801"/>
    </source>
</evidence>
<evidence type="ECO:0000313" key="11">
    <source>
        <dbReference type="EMBL" id="KKO04786.1"/>
    </source>
</evidence>
<dbReference type="PANTHER" id="PTHR11692:SF0">
    <property type="entry name" value="BIFUNCTIONAL PURINE BIOSYNTHESIS PROTEIN ATIC"/>
    <property type="match status" value="1"/>
</dbReference>
<dbReference type="InterPro" id="IPR036914">
    <property type="entry name" value="MGS-like_dom_sf"/>
</dbReference>
<feature type="domain" description="MGS-like" evidence="10">
    <location>
        <begin position="1"/>
        <end position="149"/>
    </location>
</feature>
<dbReference type="FunFam" id="3.40.140.20:FF:000005">
    <property type="entry name" value="Bifunctional purine biosynthesis protein PurH"/>
    <property type="match status" value="1"/>
</dbReference>
<evidence type="ECO:0000256" key="9">
    <source>
        <dbReference type="ARBA" id="ARBA00050687"/>
    </source>
</evidence>